<evidence type="ECO:0000313" key="1">
    <source>
        <dbReference type="EMBL" id="KAI0090442.1"/>
    </source>
</evidence>
<keyword evidence="2" id="KW-1185">Reference proteome</keyword>
<dbReference type="Proteomes" id="UP001055072">
    <property type="component" value="Unassembled WGS sequence"/>
</dbReference>
<comment type="caution">
    <text evidence="1">The sequence shown here is derived from an EMBL/GenBank/DDBJ whole genome shotgun (WGS) entry which is preliminary data.</text>
</comment>
<gene>
    <name evidence="1" type="ORF">BDY19DRAFT_1087795</name>
</gene>
<protein>
    <submittedName>
        <fullName evidence="1">Uncharacterized protein</fullName>
    </submittedName>
</protein>
<sequence>MQESVEVWYADGSLVLRAGDTLFSVYSGIMAQRSTIFHDMFNTAQPNPTETYNGRPVVEVFDDPEVLTYLLKSMHDHEYLELQVLPKISRMLYVFELATKYHVVYLRSIILHRLLERFCATTHAQFVDETRSSASLNNWILIANVARRCDAPILLPYALFQCGRKLKPSNLVLNDASREKLSQLDRALIADGTVKLFQALRRTAYQPVYFPSSDDFVTCSSVVNCRTGFSRMAQDLEDEIPQSLTARKVVWKSVRASYPNICASCIARWRVSFGNGWLEVWDKLPSYFDLPTWEELKQQSEL</sequence>
<dbReference type="EMBL" id="MU274908">
    <property type="protein sequence ID" value="KAI0090442.1"/>
    <property type="molecule type" value="Genomic_DNA"/>
</dbReference>
<accession>A0ACB8U7S9</accession>
<evidence type="ECO:0000313" key="2">
    <source>
        <dbReference type="Proteomes" id="UP001055072"/>
    </source>
</evidence>
<name>A0ACB8U7S9_9APHY</name>
<reference evidence="1" key="1">
    <citation type="journal article" date="2021" name="Environ. Microbiol.">
        <title>Gene family expansions and transcriptome signatures uncover fungal adaptations to wood decay.</title>
        <authorList>
            <person name="Hage H."/>
            <person name="Miyauchi S."/>
            <person name="Viragh M."/>
            <person name="Drula E."/>
            <person name="Min B."/>
            <person name="Chaduli D."/>
            <person name="Navarro D."/>
            <person name="Favel A."/>
            <person name="Norest M."/>
            <person name="Lesage-Meessen L."/>
            <person name="Balint B."/>
            <person name="Merenyi Z."/>
            <person name="de Eugenio L."/>
            <person name="Morin E."/>
            <person name="Martinez A.T."/>
            <person name="Baldrian P."/>
            <person name="Stursova M."/>
            <person name="Martinez M.J."/>
            <person name="Novotny C."/>
            <person name="Magnuson J.K."/>
            <person name="Spatafora J.W."/>
            <person name="Maurice S."/>
            <person name="Pangilinan J."/>
            <person name="Andreopoulos W."/>
            <person name="LaButti K."/>
            <person name="Hundley H."/>
            <person name="Na H."/>
            <person name="Kuo A."/>
            <person name="Barry K."/>
            <person name="Lipzen A."/>
            <person name="Henrissat B."/>
            <person name="Riley R."/>
            <person name="Ahrendt S."/>
            <person name="Nagy L.G."/>
            <person name="Grigoriev I.V."/>
            <person name="Martin F."/>
            <person name="Rosso M.N."/>
        </authorList>
    </citation>
    <scope>NUCLEOTIDE SEQUENCE</scope>
    <source>
        <strain evidence="1">CBS 384.51</strain>
    </source>
</reference>
<organism evidence="1 2">
    <name type="scientific">Irpex rosettiformis</name>
    <dbReference type="NCBI Taxonomy" id="378272"/>
    <lineage>
        <taxon>Eukaryota</taxon>
        <taxon>Fungi</taxon>
        <taxon>Dikarya</taxon>
        <taxon>Basidiomycota</taxon>
        <taxon>Agaricomycotina</taxon>
        <taxon>Agaricomycetes</taxon>
        <taxon>Polyporales</taxon>
        <taxon>Irpicaceae</taxon>
        <taxon>Irpex</taxon>
    </lineage>
</organism>
<proteinExistence type="predicted"/>